<evidence type="ECO:0008006" key="4">
    <source>
        <dbReference type="Google" id="ProtNLM"/>
    </source>
</evidence>
<evidence type="ECO:0000256" key="1">
    <source>
        <dbReference type="SAM" id="MobiDB-lite"/>
    </source>
</evidence>
<evidence type="ECO:0000313" key="2">
    <source>
        <dbReference type="EMBL" id="GAA0538619.1"/>
    </source>
</evidence>
<organism evidence="2 3">
    <name type="scientific">Saccharopolyspora erythraea</name>
    <name type="common">Streptomyces erythraeus</name>
    <dbReference type="NCBI Taxonomy" id="1836"/>
    <lineage>
        <taxon>Bacteria</taxon>
        <taxon>Bacillati</taxon>
        <taxon>Actinomycetota</taxon>
        <taxon>Actinomycetes</taxon>
        <taxon>Pseudonocardiales</taxon>
        <taxon>Pseudonocardiaceae</taxon>
        <taxon>Saccharopolyspora</taxon>
    </lineage>
</organism>
<gene>
    <name evidence="2" type="ORF">GCM10009533_42260</name>
</gene>
<dbReference type="RefSeq" id="WP_009946127.1">
    <property type="nucleotide sequence ID" value="NZ_BAAAGS010000029.1"/>
</dbReference>
<reference evidence="2 3" key="1">
    <citation type="journal article" date="2019" name="Int. J. Syst. Evol. Microbiol.">
        <title>The Global Catalogue of Microorganisms (GCM) 10K type strain sequencing project: providing services to taxonomists for standard genome sequencing and annotation.</title>
        <authorList>
            <consortium name="The Broad Institute Genomics Platform"/>
            <consortium name="The Broad Institute Genome Sequencing Center for Infectious Disease"/>
            <person name="Wu L."/>
            <person name="Ma J."/>
        </authorList>
    </citation>
    <scope>NUCLEOTIDE SEQUENCE [LARGE SCALE GENOMIC DNA]</scope>
    <source>
        <strain evidence="2 3">JCM 10303</strain>
    </source>
</reference>
<feature type="region of interest" description="Disordered" evidence="1">
    <location>
        <begin position="88"/>
        <end position="226"/>
    </location>
</feature>
<feature type="compositionally biased region" description="Pro residues" evidence="1">
    <location>
        <begin position="161"/>
        <end position="175"/>
    </location>
</feature>
<sequence length="226" mass="24726">MALGRTKIGRRQKADSYAEPEVAEPDHELDDYLAALAPEESVETTGSGRRFGVSQVYQLRLPLMANEKLKELAAKQGTSPAALARDWVMQHLALEDPDAPAQPQDSAPAQQTQTQQSPHQQTQNVQPPTQQVPAPGQQHAGHPPMAQPPTTQPPTTRQPHPGRPQPPGPSQPPAWPQEAHDGYDETYPGYHPQPGPQQPYGDPEETDTEITMPRGGRQSRVSPFFS</sequence>
<name>A0ABN1DAX8_SACER</name>
<dbReference type="EMBL" id="BAAAGS010000029">
    <property type="protein sequence ID" value="GAA0538619.1"/>
    <property type="molecule type" value="Genomic_DNA"/>
</dbReference>
<protein>
    <recommendedName>
        <fullName evidence="4">CopG family transcriptional regulator</fullName>
    </recommendedName>
</protein>
<comment type="caution">
    <text evidence="2">The sequence shown here is derived from an EMBL/GenBank/DDBJ whole genome shotgun (WGS) entry which is preliminary data.</text>
</comment>
<evidence type="ECO:0000313" key="3">
    <source>
        <dbReference type="Proteomes" id="UP001500729"/>
    </source>
</evidence>
<keyword evidence="3" id="KW-1185">Reference proteome</keyword>
<feature type="compositionally biased region" description="Low complexity" evidence="1">
    <location>
        <begin position="99"/>
        <end position="144"/>
    </location>
</feature>
<accession>A0ABN1DAX8</accession>
<proteinExistence type="predicted"/>
<feature type="region of interest" description="Disordered" evidence="1">
    <location>
        <begin position="1"/>
        <end position="26"/>
    </location>
</feature>
<dbReference type="Proteomes" id="UP001500729">
    <property type="component" value="Unassembled WGS sequence"/>
</dbReference>